<evidence type="ECO:0000259" key="12">
    <source>
        <dbReference type="Pfam" id="PF01406"/>
    </source>
</evidence>
<dbReference type="AlphaFoldDB" id="A0A1Y2F072"/>
<dbReference type="OrthoDB" id="438179at2759"/>
<dbReference type="RefSeq" id="XP_040722903.1">
    <property type="nucleotide sequence ID" value="XM_040871806.1"/>
</dbReference>
<dbReference type="CDD" id="cd00672">
    <property type="entry name" value="CysRS_core"/>
    <property type="match status" value="1"/>
</dbReference>
<evidence type="ECO:0000256" key="1">
    <source>
        <dbReference type="ARBA" id="ARBA00001947"/>
    </source>
</evidence>
<dbReference type="InterPro" id="IPR024909">
    <property type="entry name" value="Cys-tRNA/MSH_ligase"/>
</dbReference>
<keyword evidence="6" id="KW-0862">Zinc</keyword>
<comment type="cofactor">
    <cofactor evidence="1">
        <name>Zn(2+)</name>
        <dbReference type="ChEBI" id="CHEBI:29105"/>
    </cofactor>
</comment>
<comment type="caution">
    <text evidence="13">The sequence shown here is derived from an EMBL/GenBank/DDBJ whole genome shotgun (WGS) entry which is preliminary data.</text>
</comment>
<keyword evidence="5" id="KW-0547">Nucleotide-binding</keyword>
<evidence type="ECO:0000313" key="13">
    <source>
        <dbReference type="EMBL" id="ORY77282.1"/>
    </source>
</evidence>
<evidence type="ECO:0000256" key="6">
    <source>
        <dbReference type="ARBA" id="ARBA00022833"/>
    </source>
</evidence>
<dbReference type="GO" id="GO:0005737">
    <property type="term" value="C:cytoplasm"/>
    <property type="evidence" value="ECO:0007669"/>
    <property type="project" value="TreeGrafter"/>
</dbReference>
<dbReference type="EMBL" id="MCFI01000020">
    <property type="protein sequence ID" value="ORY77282.1"/>
    <property type="molecule type" value="Genomic_DNA"/>
</dbReference>
<evidence type="ECO:0000313" key="14">
    <source>
        <dbReference type="Proteomes" id="UP000193685"/>
    </source>
</evidence>
<dbReference type="Gene3D" id="3.40.50.620">
    <property type="entry name" value="HUPs"/>
    <property type="match status" value="1"/>
</dbReference>
<dbReference type="OMA" id="FHNDMKS"/>
<keyword evidence="11" id="KW-0175">Coiled coil</keyword>
<evidence type="ECO:0000256" key="4">
    <source>
        <dbReference type="ARBA" id="ARBA00022723"/>
    </source>
</evidence>
<proteinExistence type="inferred from homology"/>
<dbReference type="Gene3D" id="1.20.120.1910">
    <property type="entry name" value="Cysteine-tRNA ligase, C-terminal anti-codon recognition domain"/>
    <property type="match status" value="1"/>
</dbReference>
<keyword evidence="14" id="KW-1185">Reference proteome</keyword>
<dbReference type="InterPro" id="IPR009080">
    <property type="entry name" value="tRNAsynth_Ia_anticodon-bd"/>
</dbReference>
<dbReference type="PANTHER" id="PTHR10890:SF3">
    <property type="entry name" value="CYSTEINE--TRNA LIGASE, CYTOPLASMIC"/>
    <property type="match status" value="1"/>
</dbReference>
<evidence type="ECO:0000256" key="7">
    <source>
        <dbReference type="ARBA" id="ARBA00022840"/>
    </source>
</evidence>
<dbReference type="InterPro" id="IPR032678">
    <property type="entry name" value="tRNA-synt_1_cat_dom"/>
</dbReference>
<dbReference type="PANTHER" id="PTHR10890">
    <property type="entry name" value="CYSTEINYL-TRNA SYNTHETASE"/>
    <property type="match status" value="1"/>
</dbReference>
<evidence type="ECO:0000256" key="5">
    <source>
        <dbReference type="ARBA" id="ARBA00022741"/>
    </source>
</evidence>
<dbReference type="InterPro" id="IPR015803">
    <property type="entry name" value="Cys-tRNA-ligase"/>
</dbReference>
<protein>
    <recommendedName>
        <fullName evidence="2">cysteine--tRNA ligase</fullName>
        <ecNumber evidence="2">6.1.1.16</ecNumber>
    </recommendedName>
    <alternativeName>
        <fullName evidence="10">Cysteinyl-tRNA synthetase</fullName>
    </alternativeName>
</protein>
<keyword evidence="9 13" id="KW-0030">Aminoacyl-tRNA synthetase</keyword>
<sequence>MSTRGLAIRQGLQTPAPLKFYDSLQKSVRPFEPLSSDQVTWYSCGPTVYDASHMGHARNYVTTDILRRLLQDYFGYRVVYVQNVTDVDDKIIVRARQNLVFAQYVADCMDRTGSYSSAVKQIKQWWKNFAADHLVYHGEPADWSHSRPKLRDTEGFPKDQMYIDALTASAQALSNGNDFSPGFFDSVRDVVLYGIGASQVIPSDEMIKATKELTTYWEERFNDDMKRLNVVAPTKVTRVTEYMLPIVEFVQKIIDHQFAYVSSGSVYFNVTAFIDAGHAYAKLKPTSMAQADDLLQEAEGVLSTQIGEARKSKRDFAIWKASKPGEPAWDSPWGPGRPGWHIECSAMASAEFGSVIDIHSGGEDLTFPHHDNELAQSEAYHNNHEWVRYFVHTGHLHIRGLKMSKSLKNFITIEDAFSKEKMSARLMRLIFLSGKWRGRVDYNEDLIKGVKAMEQKYSEFFTQIRNLERAETASADNESNELEAKLVDTIAAVDGVLADDFDTPNMLSLLRELLNVANKTMLNDIPPVKSLLRVARYFSTMFEVVGIEIAQDGLGWAEADVDVELYRQVQALAQCRQRLRETFATSSQSPGDLDTLVQELRGISVQEPSLATFRQELAERLQSRPVKQDILQELDRFRDYTLVDLGIALDDRKNGFVLKPGERDEMVARREEKLEDVRQKAARKEAALAKEAEQMKKGALPAKDMFRHIDTFTQFDATGLPTHVKDDAGQELPISKSQLKKLQKEYQAQSKLNHRYEDWIGRNQAI</sequence>
<accession>A0A1Y2F072</accession>
<name>A0A1Y2F072_PROLT</name>
<dbReference type="GO" id="GO:0005524">
    <property type="term" value="F:ATP binding"/>
    <property type="evidence" value="ECO:0007669"/>
    <property type="project" value="UniProtKB-KW"/>
</dbReference>
<feature type="coiled-coil region" evidence="11">
    <location>
        <begin position="667"/>
        <end position="694"/>
    </location>
</feature>
<evidence type="ECO:0000256" key="8">
    <source>
        <dbReference type="ARBA" id="ARBA00022917"/>
    </source>
</evidence>
<reference evidence="13 14" key="1">
    <citation type="submission" date="2016-07" db="EMBL/GenBank/DDBJ databases">
        <title>Pervasive Adenine N6-methylation of Active Genes in Fungi.</title>
        <authorList>
            <consortium name="DOE Joint Genome Institute"/>
            <person name="Mondo S.J."/>
            <person name="Dannebaum R.O."/>
            <person name="Kuo R.C."/>
            <person name="Labutti K."/>
            <person name="Haridas S."/>
            <person name="Kuo A."/>
            <person name="Salamov A."/>
            <person name="Ahrendt S.R."/>
            <person name="Lipzen A."/>
            <person name="Sullivan W."/>
            <person name="Andreopoulos W.B."/>
            <person name="Clum A."/>
            <person name="Lindquist E."/>
            <person name="Daum C."/>
            <person name="Ramamoorthy G.K."/>
            <person name="Gryganskyi A."/>
            <person name="Culley D."/>
            <person name="Magnuson J.K."/>
            <person name="James T.Y."/>
            <person name="O'Malley M.A."/>
            <person name="Stajich J.E."/>
            <person name="Spatafora J.W."/>
            <person name="Visel A."/>
            <person name="Grigoriev I.V."/>
        </authorList>
    </citation>
    <scope>NUCLEOTIDE SEQUENCE [LARGE SCALE GENOMIC DNA]</scope>
    <source>
        <strain evidence="13 14">12-1054</strain>
    </source>
</reference>
<gene>
    <name evidence="13" type="ORF">BCR37DRAFT_400540</name>
</gene>
<dbReference type="HAMAP" id="MF_00041">
    <property type="entry name" value="Cys_tRNA_synth"/>
    <property type="match status" value="1"/>
</dbReference>
<evidence type="ECO:0000256" key="9">
    <source>
        <dbReference type="ARBA" id="ARBA00023146"/>
    </source>
</evidence>
<dbReference type="SUPFAM" id="SSF52374">
    <property type="entry name" value="Nucleotidylyl transferase"/>
    <property type="match status" value="1"/>
</dbReference>
<dbReference type="GO" id="GO:0006423">
    <property type="term" value="P:cysteinyl-tRNA aminoacylation"/>
    <property type="evidence" value="ECO:0007669"/>
    <property type="project" value="InterPro"/>
</dbReference>
<keyword evidence="4" id="KW-0479">Metal-binding</keyword>
<dbReference type="GO" id="GO:0046872">
    <property type="term" value="F:metal ion binding"/>
    <property type="evidence" value="ECO:0007669"/>
    <property type="project" value="UniProtKB-KW"/>
</dbReference>
<dbReference type="Proteomes" id="UP000193685">
    <property type="component" value="Unassembled WGS sequence"/>
</dbReference>
<evidence type="ECO:0000256" key="11">
    <source>
        <dbReference type="SAM" id="Coils"/>
    </source>
</evidence>
<dbReference type="GO" id="GO:0004817">
    <property type="term" value="F:cysteine-tRNA ligase activity"/>
    <property type="evidence" value="ECO:0007669"/>
    <property type="project" value="UniProtKB-EC"/>
</dbReference>
<evidence type="ECO:0000256" key="2">
    <source>
        <dbReference type="ARBA" id="ARBA00012832"/>
    </source>
</evidence>
<dbReference type="STRING" id="56484.A0A1Y2F072"/>
<feature type="domain" description="tRNA synthetases class I catalytic" evidence="12">
    <location>
        <begin position="31"/>
        <end position="451"/>
    </location>
</feature>
<dbReference type="NCBIfam" id="TIGR00435">
    <property type="entry name" value="cysS"/>
    <property type="match status" value="1"/>
</dbReference>
<dbReference type="GeneID" id="63788405"/>
<evidence type="ECO:0000256" key="3">
    <source>
        <dbReference type="ARBA" id="ARBA00022598"/>
    </source>
</evidence>
<dbReference type="PRINTS" id="PR00983">
    <property type="entry name" value="TRNASYNTHCYS"/>
</dbReference>
<dbReference type="InterPro" id="IPR014729">
    <property type="entry name" value="Rossmann-like_a/b/a_fold"/>
</dbReference>
<dbReference type="SUPFAM" id="SSF47323">
    <property type="entry name" value="Anticodon-binding domain of a subclass of class I aminoacyl-tRNA synthetases"/>
    <property type="match status" value="1"/>
</dbReference>
<keyword evidence="8" id="KW-0648">Protein biosynthesis</keyword>
<organism evidence="13 14">
    <name type="scientific">Protomyces lactucae-debilis</name>
    <dbReference type="NCBI Taxonomy" id="2754530"/>
    <lineage>
        <taxon>Eukaryota</taxon>
        <taxon>Fungi</taxon>
        <taxon>Dikarya</taxon>
        <taxon>Ascomycota</taxon>
        <taxon>Taphrinomycotina</taxon>
        <taxon>Taphrinomycetes</taxon>
        <taxon>Taphrinales</taxon>
        <taxon>Protomycetaceae</taxon>
        <taxon>Protomyces</taxon>
    </lineage>
</organism>
<keyword evidence="3" id="KW-0436">Ligase</keyword>
<dbReference type="Pfam" id="PF01406">
    <property type="entry name" value="tRNA-synt_1e"/>
    <property type="match status" value="1"/>
</dbReference>
<keyword evidence="7" id="KW-0067">ATP-binding</keyword>
<evidence type="ECO:0000256" key="10">
    <source>
        <dbReference type="ARBA" id="ARBA00031499"/>
    </source>
</evidence>
<dbReference type="EC" id="6.1.1.16" evidence="2"/>